<feature type="region of interest" description="Disordered" evidence="2">
    <location>
        <begin position="109"/>
        <end position="142"/>
    </location>
</feature>
<feature type="compositionally biased region" description="Polar residues" evidence="2">
    <location>
        <begin position="463"/>
        <end position="479"/>
    </location>
</feature>
<comment type="caution">
    <text evidence="3">The sequence shown here is derived from an EMBL/GenBank/DDBJ whole genome shotgun (WGS) entry which is preliminary data.</text>
</comment>
<dbReference type="AlphaFoldDB" id="A0ABD3P6U1"/>
<sequence length="523" mass="56896">MKGTDGGSRQVLSERSISRNAIRLASNKRDTAKINGKRQNQELQKIASVINQNLAAATAAGQKLDTIVSSSSDSNSMGSASISFEMRHLDEVNSPRSALLAAADEWCESSRENREVMAPPPPPPPPPPSHAPPPQPVSNNVRLNEDDTKSIISSASALTSGITVTRTFSQSQKQIPSQRQLEQSRQEKADHKKALLSLLLQLKESETSHASLQKQYQAEKAELISHISKQEEHMNEVYKRLESTEMELAKRKKENIPLVKVLNQLSNFAKGCNEYAKTSNSASVKKMSDALKVQVKEWAKVHEVKLANTEEEEQSSMDVIHELQMEIKMLKAENAKLKKHSGTARNVASGETSTLSAGSSYSHGSKATMDDSDEISQMSGVTSMSSCTKMSAVAAFPTNFDESGCNGKKDSAPKSPIPPPPPPLRAKTSRIPPRPAGRKVHIHATPQILASDEEGATHEDFSVASSSPRSIMKKSTYSKGSKPRRVQLQPSPDQYKTDVIAHGFADFDQAFGGFGDGCSEVEV</sequence>
<feature type="region of interest" description="Disordered" evidence="2">
    <location>
        <begin position="404"/>
        <end position="494"/>
    </location>
</feature>
<feature type="compositionally biased region" description="Polar residues" evidence="2">
    <location>
        <begin position="343"/>
        <end position="365"/>
    </location>
</feature>
<dbReference type="EMBL" id="JALLPJ020000783">
    <property type="protein sequence ID" value="KAL3783051.1"/>
    <property type="molecule type" value="Genomic_DNA"/>
</dbReference>
<feature type="compositionally biased region" description="Pro residues" evidence="2">
    <location>
        <begin position="415"/>
        <end position="424"/>
    </location>
</feature>
<protein>
    <recommendedName>
        <fullName evidence="5">Shootin-1</fullName>
    </recommendedName>
</protein>
<keyword evidence="4" id="KW-1185">Reference proteome</keyword>
<gene>
    <name evidence="3" type="ORF">ACHAWO_006625</name>
</gene>
<feature type="compositionally biased region" description="Polar residues" evidence="2">
    <location>
        <begin position="169"/>
        <end position="181"/>
    </location>
</feature>
<dbReference type="Proteomes" id="UP001530400">
    <property type="component" value="Unassembled WGS sequence"/>
</dbReference>
<feature type="compositionally biased region" description="Polar residues" evidence="2">
    <location>
        <begin position="10"/>
        <end position="19"/>
    </location>
</feature>
<feature type="region of interest" description="Disordered" evidence="2">
    <location>
        <begin position="340"/>
        <end position="371"/>
    </location>
</feature>
<feature type="region of interest" description="Disordered" evidence="2">
    <location>
        <begin position="169"/>
        <end position="189"/>
    </location>
</feature>
<feature type="coiled-coil region" evidence="1">
    <location>
        <begin position="202"/>
        <end position="254"/>
    </location>
</feature>
<accession>A0ABD3P6U1</accession>
<reference evidence="3 4" key="1">
    <citation type="submission" date="2024-10" db="EMBL/GenBank/DDBJ databases">
        <title>Updated reference genomes for cyclostephanoid diatoms.</title>
        <authorList>
            <person name="Roberts W.R."/>
            <person name="Alverson A.J."/>
        </authorList>
    </citation>
    <scope>NUCLEOTIDE SEQUENCE [LARGE SCALE GENOMIC DNA]</scope>
    <source>
        <strain evidence="3 4">AJA010-31</strain>
    </source>
</reference>
<keyword evidence="1" id="KW-0175">Coiled coil</keyword>
<feature type="region of interest" description="Disordered" evidence="2">
    <location>
        <begin position="1"/>
        <end position="40"/>
    </location>
</feature>
<organism evidence="3 4">
    <name type="scientific">Cyclotella atomus</name>
    <dbReference type="NCBI Taxonomy" id="382360"/>
    <lineage>
        <taxon>Eukaryota</taxon>
        <taxon>Sar</taxon>
        <taxon>Stramenopiles</taxon>
        <taxon>Ochrophyta</taxon>
        <taxon>Bacillariophyta</taxon>
        <taxon>Coscinodiscophyceae</taxon>
        <taxon>Thalassiosirophycidae</taxon>
        <taxon>Stephanodiscales</taxon>
        <taxon>Stephanodiscaceae</taxon>
        <taxon>Cyclotella</taxon>
    </lineage>
</organism>
<evidence type="ECO:0000256" key="1">
    <source>
        <dbReference type="SAM" id="Coils"/>
    </source>
</evidence>
<evidence type="ECO:0008006" key="5">
    <source>
        <dbReference type="Google" id="ProtNLM"/>
    </source>
</evidence>
<name>A0ABD3P6U1_9STRA</name>
<evidence type="ECO:0000313" key="4">
    <source>
        <dbReference type="Proteomes" id="UP001530400"/>
    </source>
</evidence>
<proteinExistence type="predicted"/>
<evidence type="ECO:0000313" key="3">
    <source>
        <dbReference type="EMBL" id="KAL3783051.1"/>
    </source>
</evidence>
<evidence type="ECO:0000256" key="2">
    <source>
        <dbReference type="SAM" id="MobiDB-lite"/>
    </source>
</evidence>
<feature type="compositionally biased region" description="Pro residues" evidence="2">
    <location>
        <begin position="118"/>
        <end position="136"/>
    </location>
</feature>